<proteinExistence type="predicted"/>
<name>A0A834TP22_9FABA</name>
<dbReference type="AlphaFoldDB" id="A0A834TP22"/>
<evidence type="ECO:0000313" key="2">
    <source>
        <dbReference type="Proteomes" id="UP000634136"/>
    </source>
</evidence>
<dbReference type="EMBL" id="JAAIUW010000008">
    <property type="protein sequence ID" value="KAF7821024.1"/>
    <property type="molecule type" value="Genomic_DNA"/>
</dbReference>
<dbReference type="Proteomes" id="UP000634136">
    <property type="component" value="Unassembled WGS sequence"/>
</dbReference>
<comment type="caution">
    <text evidence="1">The sequence shown here is derived from an EMBL/GenBank/DDBJ whole genome shotgun (WGS) entry which is preliminary data.</text>
</comment>
<reference evidence="1" key="1">
    <citation type="submission" date="2020-09" db="EMBL/GenBank/DDBJ databases">
        <title>Genome-Enabled Discovery of Anthraquinone Biosynthesis in Senna tora.</title>
        <authorList>
            <person name="Kang S.-H."/>
            <person name="Pandey R.P."/>
            <person name="Lee C.-M."/>
            <person name="Sim J.-S."/>
            <person name="Jeong J.-T."/>
            <person name="Choi B.-S."/>
            <person name="Jung M."/>
            <person name="Ginzburg D."/>
            <person name="Zhao K."/>
            <person name="Won S.Y."/>
            <person name="Oh T.-J."/>
            <person name="Yu Y."/>
            <person name="Kim N.-H."/>
            <person name="Lee O.R."/>
            <person name="Lee T.-H."/>
            <person name="Bashyal P."/>
            <person name="Kim T.-S."/>
            <person name="Lee W.-H."/>
            <person name="Kawkins C."/>
            <person name="Kim C.-K."/>
            <person name="Kim J.S."/>
            <person name="Ahn B.O."/>
            <person name="Rhee S.Y."/>
            <person name="Sohng J.K."/>
        </authorList>
    </citation>
    <scope>NUCLEOTIDE SEQUENCE</scope>
    <source>
        <tissue evidence="1">Leaf</tissue>
    </source>
</reference>
<accession>A0A834TP22</accession>
<protein>
    <submittedName>
        <fullName evidence="1">Uncharacterized protein</fullName>
    </submittedName>
</protein>
<organism evidence="1 2">
    <name type="scientific">Senna tora</name>
    <dbReference type="NCBI Taxonomy" id="362788"/>
    <lineage>
        <taxon>Eukaryota</taxon>
        <taxon>Viridiplantae</taxon>
        <taxon>Streptophyta</taxon>
        <taxon>Embryophyta</taxon>
        <taxon>Tracheophyta</taxon>
        <taxon>Spermatophyta</taxon>
        <taxon>Magnoliopsida</taxon>
        <taxon>eudicotyledons</taxon>
        <taxon>Gunneridae</taxon>
        <taxon>Pentapetalae</taxon>
        <taxon>rosids</taxon>
        <taxon>fabids</taxon>
        <taxon>Fabales</taxon>
        <taxon>Fabaceae</taxon>
        <taxon>Caesalpinioideae</taxon>
        <taxon>Cassia clade</taxon>
        <taxon>Senna</taxon>
    </lineage>
</organism>
<keyword evidence="2" id="KW-1185">Reference proteome</keyword>
<sequence length="31" mass="3523">MARSRKHDQGYIIVKLAKTIATRDGILQLLL</sequence>
<evidence type="ECO:0000313" key="1">
    <source>
        <dbReference type="EMBL" id="KAF7821024.1"/>
    </source>
</evidence>
<gene>
    <name evidence="1" type="ORF">G2W53_026479</name>
</gene>